<organism evidence="1 2">
    <name type="scientific">Araneus ventricosus</name>
    <name type="common">Orbweaver spider</name>
    <name type="synonym">Epeira ventricosa</name>
    <dbReference type="NCBI Taxonomy" id="182803"/>
    <lineage>
        <taxon>Eukaryota</taxon>
        <taxon>Metazoa</taxon>
        <taxon>Ecdysozoa</taxon>
        <taxon>Arthropoda</taxon>
        <taxon>Chelicerata</taxon>
        <taxon>Arachnida</taxon>
        <taxon>Araneae</taxon>
        <taxon>Araneomorphae</taxon>
        <taxon>Entelegynae</taxon>
        <taxon>Araneoidea</taxon>
        <taxon>Araneidae</taxon>
        <taxon>Araneus</taxon>
    </lineage>
</organism>
<gene>
    <name evidence="1" type="ORF">AVEN_271324_1</name>
</gene>
<protein>
    <submittedName>
        <fullName evidence="1">Uncharacterized protein</fullName>
    </submittedName>
</protein>
<proteinExistence type="predicted"/>
<dbReference type="EMBL" id="BGPR01056258">
    <property type="protein sequence ID" value="GBO32772.1"/>
    <property type="molecule type" value="Genomic_DNA"/>
</dbReference>
<dbReference type="Proteomes" id="UP000499080">
    <property type="component" value="Unassembled WGS sequence"/>
</dbReference>
<name>A0A4Y2W6X5_ARAVE</name>
<keyword evidence="2" id="KW-1185">Reference proteome</keyword>
<dbReference type="AlphaFoldDB" id="A0A4Y2W6X5"/>
<reference evidence="1 2" key="1">
    <citation type="journal article" date="2019" name="Sci. Rep.">
        <title>Orb-weaving spider Araneus ventricosus genome elucidates the spidroin gene catalogue.</title>
        <authorList>
            <person name="Kono N."/>
            <person name="Nakamura H."/>
            <person name="Ohtoshi R."/>
            <person name="Moran D.A.P."/>
            <person name="Shinohara A."/>
            <person name="Yoshida Y."/>
            <person name="Fujiwara M."/>
            <person name="Mori M."/>
            <person name="Tomita M."/>
            <person name="Arakawa K."/>
        </authorList>
    </citation>
    <scope>NUCLEOTIDE SEQUENCE [LARGE SCALE GENOMIC DNA]</scope>
</reference>
<evidence type="ECO:0000313" key="1">
    <source>
        <dbReference type="EMBL" id="GBO32772.1"/>
    </source>
</evidence>
<sequence>MYIWVRAKSKICSRVLWNSWDTGKDVLFTNFPNQFIAPSLPIMFEFHQKVPVTPRQRQRDLVYGVPLCEKSSLAPPHHNLEFDHKRENIFERIKEMKKRGKMLSDCFKSNGE</sequence>
<accession>A0A4Y2W6X5</accession>
<evidence type="ECO:0000313" key="2">
    <source>
        <dbReference type="Proteomes" id="UP000499080"/>
    </source>
</evidence>
<comment type="caution">
    <text evidence="1">The sequence shown here is derived from an EMBL/GenBank/DDBJ whole genome shotgun (WGS) entry which is preliminary data.</text>
</comment>